<dbReference type="Proteomes" id="UP000244898">
    <property type="component" value="Unassembled WGS sequence"/>
</dbReference>
<dbReference type="Gene3D" id="2.40.50.100">
    <property type="match status" value="1"/>
</dbReference>
<organism evidence="13 14">
    <name type="scientific">Falsiruegeria mediterranea M17</name>
    <dbReference type="NCBI Taxonomy" id="1200281"/>
    <lineage>
        <taxon>Bacteria</taxon>
        <taxon>Pseudomonadati</taxon>
        <taxon>Pseudomonadota</taxon>
        <taxon>Alphaproteobacteria</taxon>
        <taxon>Rhodobacterales</taxon>
        <taxon>Roseobacteraceae</taxon>
        <taxon>Falsiruegeria</taxon>
    </lineage>
</organism>
<keyword evidence="7" id="KW-1133">Transmembrane helix</keyword>
<name>A0A2R8C7Z9_9RHOB</name>
<dbReference type="InterPro" id="IPR050739">
    <property type="entry name" value="MFP"/>
</dbReference>
<dbReference type="AlphaFoldDB" id="A0A2R8C7Z9"/>
<evidence type="ECO:0000313" key="14">
    <source>
        <dbReference type="Proteomes" id="UP000244898"/>
    </source>
</evidence>
<evidence type="ECO:0000313" key="13">
    <source>
        <dbReference type="EMBL" id="SPJ28486.1"/>
    </source>
</evidence>
<dbReference type="InterPro" id="IPR058982">
    <property type="entry name" value="Beta-barrel_AprE"/>
</dbReference>
<accession>A0A2R8C7Z9</accession>
<keyword evidence="6" id="KW-0812">Transmembrane</keyword>
<keyword evidence="5 9" id="KW-0997">Cell inner membrane</keyword>
<dbReference type="InterPro" id="IPR058781">
    <property type="entry name" value="HH_AprE-like"/>
</dbReference>
<comment type="subcellular location">
    <subcellularLocation>
        <location evidence="1 9">Cell inner membrane</location>
        <topology evidence="1 9">Single-pass membrane protein</topology>
    </subcellularLocation>
</comment>
<gene>
    <name evidence="13" type="primary">prsE_1</name>
    <name evidence="13" type="ORF">TRM7615_01985</name>
</gene>
<dbReference type="InterPro" id="IPR010129">
    <property type="entry name" value="T1SS_HlyD"/>
</dbReference>
<dbReference type="PRINTS" id="PR01490">
    <property type="entry name" value="RTXTOXIND"/>
</dbReference>
<feature type="domain" description="AprE-like beta-barrel" evidence="12">
    <location>
        <begin position="310"/>
        <end position="396"/>
    </location>
</feature>
<keyword evidence="4 9" id="KW-1003">Cell membrane</keyword>
<protein>
    <recommendedName>
        <fullName evidence="9">Membrane fusion protein (MFP) family protein</fullName>
    </recommendedName>
</protein>
<evidence type="ECO:0000259" key="11">
    <source>
        <dbReference type="Pfam" id="PF25994"/>
    </source>
</evidence>
<evidence type="ECO:0000256" key="3">
    <source>
        <dbReference type="ARBA" id="ARBA00022448"/>
    </source>
</evidence>
<dbReference type="Gene3D" id="2.40.30.170">
    <property type="match status" value="1"/>
</dbReference>
<comment type="similarity">
    <text evidence="2 9">Belongs to the membrane fusion protein (MFP) (TC 8.A.1) family.</text>
</comment>
<dbReference type="GO" id="GO:0005886">
    <property type="term" value="C:plasma membrane"/>
    <property type="evidence" value="ECO:0007669"/>
    <property type="project" value="UniProtKB-SubCell"/>
</dbReference>
<evidence type="ECO:0000256" key="1">
    <source>
        <dbReference type="ARBA" id="ARBA00004377"/>
    </source>
</evidence>
<evidence type="ECO:0000259" key="12">
    <source>
        <dbReference type="Pfam" id="PF26002"/>
    </source>
</evidence>
<feature type="coiled-coil region" evidence="10">
    <location>
        <begin position="144"/>
        <end position="196"/>
    </location>
</feature>
<keyword evidence="10" id="KW-0175">Coiled coil</keyword>
<keyword evidence="14" id="KW-1185">Reference proteome</keyword>
<dbReference type="Pfam" id="PF26002">
    <property type="entry name" value="Beta-barrel_AprE"/>
    <property type="match status" value="1"/>
</dbReference>
<dbReference type="PANTHER" id="PTHR30386">
    <property type="entry name" value="MEMBRANE FUSION SUBUNIT OF EMRAB-TOLC MULTIDRUG EFFLUX PUMP"/>
    <property type="match status" value="1"/>
</dbReference>
<evidence type="ECO:0000256" key="6">
    <source>
        <dbReference type="ARBA" id="ARBA00022692"/>
    </source>
</evidence>
<evidence type="ECO:0000256" key="10">
    <source>
        <dbReference type="SAM" id="Coils"/>
    </source>
</evidence>
<reference evidence="14" key="1">
    <citation type="submission" date="2018-03" db="EMBL/GenBank/DDBJ databases">
        <authorList>
            <person name="Rodrigo-Torres L."/>
            <person name="Arahal R. D."/>
            <person name="Lucena T."/>
        </authorList>
    </citation>
    <scope>NUCLEOTIDE SEQUENCE [LARGE SCALE GENOMIC DNA]</scope>
    <source>
        <strain evidence="14">CECT 7615</strain>
    </source>
</reference>
<dbReference type="EMBL" id="ONZG01000004">
    <property type="protein sequence ID" value="SPJ28486.1"/>
    <property type="molecule type" value="Genomic_DNA"/>
</dbReference>
<evidence type="ECO:0000256" key="7">
    <source>
        <dbReference type="ARBA" id="ARBA00022989"/>
    </source>
</evidence>
<dbReference type="Pfam" id="PF25994">
    <property type="entry name" value="HH_AprE"/>
    <property type="match status" value="1"/>
</dbReference>
<dbReference type="PANTHER" id="PTHR30386:SF17">
    <property type="entry name" value="ALKALINE PROTEASE SECRETION PROTEIN APRE"/>
    <property type="match status" value="1"/>
</dbReference>
<keyword evidence="3 9" id="KW-0813">Transport</keyword>
<evidence type="ECO:0000256" key="5">
    <source>
        <dbReference type="ARBA" id="ARBA00022519"/>
    </source>
</evidence>
<dbReference type="NCBIfam" id="TIGR01843">
    <property type="entry name" value="type_I_hlyD"/>
    <property type="match status" value="1"/>
</dbReference>
<evidence type="ECO:0000256" key="2">
    <source>
        <dbReference type="ARBA" id="ARBA00009477"/>
    </source>
</evidence>
<evidence type="ECO:0000256" key="4">
    <source>
        <dbReference type="ARBA" id="ARBA00022475"/>
    </source>
</evidence>
<keyword evidence="8" id="KW-0472">Membrane</keyword>
<evidence type="ECO:0000256" key="9">
    <source>
        <dbReference type="RuleBase" id="RU365093"/>
    </source>
</evidence>
<feature type="domain" description="AprE-like long alpha-helical hairpin" evidence="11">
    <location>
        <begin position="76"/>
        <end position="250"/>
    </location>
</feature>
<dbReference type="GO" id="GO:0015031">
    <property type="term" value="P:protein transport"/>
    <property type="evidence" value="ECO:0007669"/>
    <property type="project" value="InterPro"/>
</dbReference>
<evidence type="ECO:0000256" key="8">
    <source>
        <dbReference type="ARBA" id="ARBA00023136"/>
    </source>
</evidence>
<sequence>MIAVMSFVVLVLGVMVWSTRVDITGAVVGSGVVEVSTSMTAVQHPIGGVVEAIEAQNGDQVQAGDLLVKLDSRQIESDLNVTEIELFEVLASIARLEAILDGNRELTPPALLTDELAERPEVQMMLDRQQKQLTAYFQALDAGIELLDEQIVQVQSEIAGVEAQLAAKIDEQEFLNREIQNAQELAERKLIKLSELFRLQRLDVSVRGDVGRFTAQIAGLKGKVSELHLKRLAIIPTAYEKAEEALSKLRPLRTRFIEKRFSLMADLSRLEIRAPINGKIHDSQVQGRRSVVVAAKPLMMIVPDDDPVRIGVRVIAADIDQIYVGQPASLKFKSFNRRETPVILGEVGSISADVIADPLTKKHYYEVKVRLLDDEVQKLGDKELLPGMPVEAYMSTESRTPLNYVLRPIQNYFDRAFRDT</sequence>
<proteinExistence type="inferred from homology"/>